<dbReference type="Proteomes" id="UP000683925">
    <property type="component" value="Unassembled WGS sequence"/>
</dbReference>
<evidence type="ECO:0000313" key="1">
    <source>
        <dbReference type="EMBL" id="CAD8215059.1"/>
    </source>
</evidence>
<comment type="caution">
    <text evidence="1">The sequence shown here is derived from an EMBL/GenBank/DDBJ whole genome shotgun (WGS) entry which is preliminary data.</text>
</comment>
<gene>
    <name evidence="1" type="ORF">POCTA_138.1.T2010011</name>
</gene>
<protein>
    <submittedName>
        <fullName evidence="1">Uncharacterized protein</fullName>
    </submittedName>
</protein>
<proteinExistence type="predicted"/>
<accession>A0A8S1YM87</accession>
<organism evidence="1 2">
    <name type="scientific">Paramecium octaurelia</name>
    <dbReference type="NCBI Taxonomy" id="43137"/>
    <lineage>
        <taxon>Eukaryota</taxon>
        <taxon>Sar</taxon>
        <taxon>Alveolata</taxon>
        <taxon>Ciliophora</taxon>
        <taxon>Intramacronucleata</taxon>
        <taxon>Oligohymenophorea</taxon>
        <taxon>Peniculida</taxon>
        <taxon>Parameciidae</taxon>
        <taxon>Paramecium</taxon>
    </lineage>
</organism>
<reference evidence="1" key="1">
    <citation type="submission" date="2021-01" db="EMBL/GenBank/DDBJ databases">
        <authorList>
            <consortium name="Genoscope - CEA"/>
            <person name="William W."/>
        </authorList>
    </citation>
    <scope>NUCLEOTIDE SEQUENCE</scope>
</reference>
<dbReference type="EMBL" id="CAJJDP010000205">
    <property type="protein sequence ID" value="CAD8215059.1"/>
    <property type="molecule type" value="Genomic_DNA"/>
</dbReference>
<evidence type="ECO:0000313" key="2">
    <source>
        <dbReference type="Proteomes" id="UP000683925"/>
    </source>
</evidence>
<sequence>MNLLYNQSQYHLILKTKQLKDMRIQSNAIAKKNEQVNKQDNDLIILDSKIYISGNATLNTNLFENYILLKILQTNSEMVEKLNLQKLVGWLKIVNALQNAQELSYQFRKMTTYQGQTQLFIENLATFELFYLISPFFNQKQ</sequence>
<dbReference type="AlphaFoldDB" id="A0A8S1YM87"/>
<name>A0A8S1YM87_PAROT</name>
<keyword evidence="2" id="KW-1185">Reference proteome</keyword>